<proteinExistence type="predicted"/>
<protein>
    <submittedName>
        <fullName evidence="2">Uncharacterized protein</fullName>
    </submittedName>
</protein>
<name>A0A016WBH7_9BILA</name>
<sequence length="68" mass="7692">MFQMRCLLSVCVFALILCLCSAFTLDKRGLGGPWFMRPAWKPAVKKQDYAAFNPQQAASANIFDDYLL</sequence>
<keyword evidence="3" id="KW-1185">Reference proteome</keyword>
<feature type="signal peptide" evidence="1">
    <location>
        <begin position="1"/>
        <end position="22"/>
    </location>
</feature>
<evidence type="ECO:0000313" key="2">
    <source>
        <dbReference type="EMBL" id="EYC37179.1"/>
    </source>
</evidence>
<feature type="chain" id="PRO_5001490456" evidence="1">
    <location>
        <begin position="23"/>
        <end position="68"/>
    </location>
</feature>
<evidence type="ECO:0000313" key="3">
    <source>
        <dbReference type="Proteomes" id="UP000024635"/>
    </source>
</evidence>
<organism evidence="2 3">
    <name type="scientific">Ancylostoma ceylanicum</name>
    <dbReference type="NCBI Taxonomy" id="53326"/>
    <lineage>
        <taxon>Eukaryota</taxon>
        <taxon>Metazoa</taxon>
        <taxon>Ecdysozoa</taxon>
        <taxon>Nematoda</taxon>
        <taxon>Chromadorea</taxon>
        <taxon>Rhabditida</taxon>
        <taxon>Rhabditina</taxon>
        <taxon>Rhabditomorpha</taxon>
        <taxon>Strongyloidea</taxon>
        <taxon>Ancylostomatidae</taxon>
        <taxon>Ancylostomatinae</taxon>
        <taxon>Ancylostoma</taxon>
    </lineage>
</organism>
<gene>
    <name evidence="2" type="primary">Acey_s0817.g2512</name>
    <name evidence="2" type="ORF">Y032_0817g2512</name>
</gene>
<dbReference type="EMBL" id="JARK01000417">
    <property type="protein sequence ID" value="EYC37179.1"/>
    <property type="molecule type" value="Genomic_DNA"/>
</dbReference>
<comment type="caution">
    <text evidence="2">The sequence shown here is derived from an EMBL/GenBank/DDBJ whole genome shotgun (WGS) entry which is preliminary data.</text>
</comment>
<reference evidence="3" key="1">
    <citation type="journal article" date="2015" name="Nat. Genet.">
        <title>The genome and transcriptome of the zoonotic hookworm Ancylostoma ceylanicum identify infection-specific gene families.</title>
        <authorList>
            <person name="Schwarz E.M."/>
            <person name="Hu Y."/>
            <person name="Antoshechkin I."/>
            <person name="Miller M.M."/>
            <person name="Sternberg P.W."/>
            <person name="Aroian R.V."/>
        </authorList>
    </citation>
    <scope>NUCLEOTIDE SEQUENCE</scope>
    <source>
        <strain evidence="3">HY135</strain>
    </source>
</reference>
<keyword evidence="1" id="KW-0732">Signal</keyword>
<accession>A0A016WBH7</accession>
<dbReference type="Proteomes" id="UP000024635">
    <property type="component" value="Unassembled WGS sequence"/>
</dbReference>
<evidence type="ECO:0000256" key="1">
    <source>
        <dbReference type="SAM" id="SignalP"/>
    </source>
</evidence>
<dbReference type="AlphaFoldDB" id="A0A016WBH7"/>